<name>A0ABW5S686_9BACL</name>
<dbReference type="RefSeq" id="WP_253061958.1">
    <property type="nucleotide sequence ID" value="NZ_JAMXWM010000011.1"/>
</dbReference>
<evidence type="ECO:0000313" key="1">
    <source>
        <dbReference type="EMBL" id="MFD2694819.1"/>
    </source>
</evidence>
<organism evidence="1 2">
    <name type="scientific">Sporolactobacillus shoreicorticis</name>
    <dbReference type="NCBI Taxonomy" id="1923877"/>
    <lineage>
        <taxon>Bacteria</taxon>
        <taxon>Bacillati</taxon>
        <taxon>Bacillota</taxon>
        <taxon>Bacilli</taxon>
        <taxon>Bacillales</taxon>
        <taxon>Sporolactobacillaceae</taxon>
        <taxon>Sporolactobacillus</taxon>
    </lineage>
</organism>
<sequence length="210" mass="23530">MGKMDEQIIVVGRSDLFGVGDSSLVFQGTEQSDLSVATLKKRMSDHFLVMRRGDAEENPSYKQPIPYAVLKKGERYFTYKRLGGGGEKRLYGKLSIGVGGHMNEVKGEIDFQQVLARNLDREINEELIVQDAETADMKTIGLINDDTSEVGRVHIGVLVIIDLPNGARVDVREKDKLEGSWNTLDELRKPDVYNRMESWSGFAIDVLSHV</sequence>
<evidence type="ECO:0008006" key="3">
    <source>
        <dbReference type="Google" id="ProtNLM"/>
    </source>
</evidence>
<comment type="caution">
    <text evidence="1">The sequence shown here is derived from an EMBL/GenBank/DDBJ whole genome shotgun (WGS) entry which is preliminary data.</text>
</comment>
<accession>A0ABW5S686</accession>
<keyword evidence="2" id="KW-1185">Reference proteome</keyword>
<gene>
    <name evidence="1" type="ORF">ACFSUE_14475</name>
</gene>
<reference evidence="2" key="1">
    <citation type="journal article" date="2019" name="Int. J. Syst. Evol. Microbiol.">
        <title>The Global Catalogue of Microorganisms (GCM) 10K type strain sequencing project: providing services to taxonomists for standard genome sequencing and annotation.</title>
        <authorList>
            <consortium name="The Broad Institute Genomics Platform"/>
            <consortium name="The Broad Institute Genome Sequencing Center for Infectious Disease"/>
            <person name="Wu L."/>
            <person name="Ma J."/>
        </authorList>
    </citation>
    <scope>NUCLEOTIDE SEQUENCE [LARGE SCALE GENOMIC DNA]</scope>
    <source>
        <strain evidence="2">TISTR 2466</strain>
    </source>
</reference>
<dbReference type="Proteomes" id="UP001597399">
    <property type="component" value="Unassembled WGS sequence"/>
</dbReference>
<dbReference type="Gene3D" id="3.90.79.10">
    <property type="entry name" value="Nucleoside Triphosphate Pyrophosphohydrolase"/>
    <property type="match status" value="1"/>
</dbReference>
<dbReference type="EMBL" id="JBHUMQ010000031">
    <property type="protein sequence ID" value="MFD2694819.1"/>
    <property type="molecule type" value="Genomic_DNA"/>
</dbReference>
<evidence type="ECO:0000313" key="2">
    <source>
        <dbReference type="Proteomes" id="UP001597399"/>
    </source>
</evidence>
<protein>
    <recommendedName>
        <fullName evidence="3">Nudix hydrolase domain-containing protein</fullName>
    </recommendedName>
</protein>
<proteinExistence type="predicted"/>